<sequence>MTDSDQESSLSRLLPPQLYQQLQLYQQSRGSSDLSDALVEALQNYFDLVVAEPISREGMVNRLQELEKRVNSLTRELVFLRQEIPNTYDRLREQLAAVRLSHSGLLQNLRDRIEVLEQFGSTLPPKSLPDRPELEDDNEDTGDLSI</sequence>
<accession>B8HPZ3</accession>
<evidence type="ECO:0000256" key="2">
    <source>
        <dbReference type="SAM" id="MobiDB-lite"/>
    </source>
</evidence>
<dbReference type="AlphaFoldDB" id="B8HPZ3"/>
<dbReference type="HOGENOM" id="CLU_1926546_0_0_3"/>
<dbReference type="OrthoDB" id="565080at2"/>
<dbReference type="EMBL" id="CP001344">
    <property type="protein sequence ID" value="ACL45702.1"/>
    <property type="molecule type" value="Genomic_DNA"/>
</dbReference>
<feature type="compositionally biased region" description="Acidic residues" evidence="2">
    <location>
        <begin position="133"/>
        <end position="146"/>
    </location>
</feature>
<proteinExistence type="predicted"/>
<name>B8HPZ3_CYAP4</name>
<evidence type="ECO:0000256" key="1">
    <source>
        <dbReference type="SAM" id="Coils"/>
    </source>
</evidence>
<feature type="coiled-coil region" evidence="1">
    <location>
        <begin position="56"/>
        <end position="83"/>
    </location>
</feature>
<reference evidence="3" key="1">
    <citation type="submission" date="2009-01" db="EMBL/GenBank/DDBJ databases">
        <title>Complete sequence of chromosome Cyanothece sp. PCC 7425.</title>
        <authorList>
            <consortium name="US DOE Joint Genome Institute"/>
            <person name="Lucas S."/>
            <person name="Copeland A."/>
            <person name="Lapidus A."/>
            <person name="Glavina del Rio T."/>
            <person name="Dalin E."/>
            <person name="Tice H."/>
            <person name="Bruce D."/>
            <person name="Goodwin L."/>
            <person name="Pitluck S."/>
            <person name="Sims D."/>
            <person name="Meineke L."/>
            <person name="Brettin T."/>
            <person name="Detter J.C."/>
            <person name="Han C."/>
            <person name="Larimer F."/>
            <person name="Land M."/>
            <person name="Hauser L."/>
            <person name="Kyrpides N."/>
            <person name="Ovchinnikova G."/>
            <person name="Liberton M."/>
            <person name="Stoeckel J."/>
            <person name="Banerjee A."/>
            <person name="Singh A."/>
            <person name="Page L."/>
            <person name="Sato H."/>
            <person name="Zhao L."/>
            <person name="Sherman L."/>
            <person name="Pakrasi H."/>
            <person name="Richardson P."/>
        </authorList>
    </citation>
    <scope>NUCLEOTIDE SEQUENCE</scope>
    <source>
        <strain evidence="3">PCC 7425</strain>
    </source>
</reference>
<organism evidence="3">
    <name type="scientific">Cyanothece sp. (strain PCC 7425 / ATCC 29141)</name>
    <dbReference type="NCBI Taxonomy" id="395961"/>
    <lineage>
        <taxon>Bacteria</taxon>
        <taxon>Bacillati</taxon>
        <taxon>Cyanobacteriota</taxon>
        <taxon>Cyanophyceae</taxon>
        <taxon>Gomontiellales</taxon>
        <taxon>Cyanothecaceae</taxon>
        <taxon>Cyanothece</taxon>
    </lineage>
</organism>
<keyword evidence="1" id="KW-0175">Coiled coil</keyword>
<gene>
    <name evidence="3" type="ordered locus">Cyan7425_3378</name>
</gene>
<evidence type="ECO:0000313" key="3">
    <source>
        <dbReference type="EMBL" id="ACL45702.1"/>
    </source>
</evidence>
<protein>
    <submittedName>
        <fullName evidence="3">Uncharacterized protein</fullName>
    </submittedName>
</protein>
<feature type="region of interest" description="Disordered" evidence="2">
    <location>
        <begin position="121"/>
        <end position="146"/>
    </location>
</feature>
<dbReference type="eggNOG" id="ENOG502ZIWW">
    <property type="taxonomic scope" value="Bacteria"/>
</dbReference>
<dbReference type="KEGG" id="cyn:Cyan7425_3378"/>